<proteinExistence type="predicted"/>
<dbReference type="AlphaFoldDB" id="A0A6L2K0F9"/>
<dbReference type="EMBL" id="BKCJ010001558">
    <property type="protein sequence ID" value="GEU42350.1"/>
    <property type="molecule type" value="Genomic_DNA"/>
</dbReference>
<sequence>MDNNSKSNDDMARKYTHSNTVQHAECFNQKMLLVQFQEAGIQLSKDQLVILADTGEIINFGLGAFTVTTNALFQADRVEVYDLDFDDVPNAQPSFMVNISSYDSDALAEVHIPDNVDNNMINQGVQVKLSSESPSVVNLSETKITSDSNIIPYSQPTKVEVPKELPKVSMAMEQHRLDSKMFEVKMNNVLNENERLLKQVINKDKVNIIMNSTVDNASVNVNELHKVDLEPLSSKLKNNREAHVDYIRITKENANTLRDIVKQARTSNPLDNALAYAFILEPSLHEMTPAIINSGLVSNPPPSTSFVPPSRTNWDILFQPLFDELLTPLPSVDLPAPKVIALIDEVVALEPVKSTGLPSSITIDQDAPSPEEGIDFEESFAPVARLDAIQIFFAYAAHMNMIVYQMDVKTAFLNGILREKVYVSQPNGMEFSDPVDTLMVKKSKLEDPQGKDVDPTHYCGMVGTLIYLTASRPDLTCVVCMCARCSSKRQKSDVISSMEPEYIALSGYCAQVLWIRSQLTDYGIGFNKIPMYCDNKSTIALCCNNVQHSRSKHIHIRFHFIKEQVENGVVELYFTNTEYHLEDIFTKALCRERIELLINKLGMRSFSPETLKQLADKAEE</sequence>
<dbReference type="PANTHER" id="PTHR11439:SF495">
    <property type="entry name" value="REVERSE TRANSCRIPTASE, RNA-DEPENDENT DNA POLYMERASE-RELATED"/>
    <property type="match status" value="1"/>
</dbReference>
<feature type="domain" description="Reverse transcriptase Ty1/copia-type" evidence="1">
    <location>
        <begin position="373"/>
        <end position="432"/>
    </location>
</feature>
<organism evidence="2">
    <name type="scientific">Tanacetum cinerariifolium</name>
    <name type="common">Dalmatian daisy</name>
    <name type="synonym">Chrysanthemum cinerariifolium</name>
    <dbReference type="NCBI Taxonomy" id="118510"/>
    <lineage>
        <taxon>Eukaryota</taxon>
        <taxon>Viridiplantae</taxon>
        <taxon>Streptophyta</taxon>
        <taxon>Embryophyta</taxon>
        <taxon>Tracheophyta</taxon>
        <taxon>Spermatophyta</taxon>
        <taxon>Magnoliopsida</taxon>
        <taxon>eudicotyledons</taxon>
        <taxon>Gunneridae</taxon>
        <taxon>Pentapetalae</taxon>
        <taxon>asterids</taxon>
        <taxon>campanulids</taxon>
        <taxon>Asterales</taxon>
        <taxon>Asteraceae</taxon>
        <taxon>Asteroideae</taxon>
        <taxon>Anthemideae</taxon>
        <taxon>Anthemidinae</taxon>
        <taxon>Tanacetum</taxon>
    </lineage>
</organism>
<gene>
    <name evidence="2" type="ORF">Tci_014328</name>
</gene>
<name>A0A6L2K0F9_TANCI</name>
<protein>
    <submittedName>
        <fullName evidence="2">Retrotransposon protein, putative, unclassified</fullName>
    </submittedName>
</protein>
<dbReference type="PANTHER" id="PTHR11439">
    <property type="entry name" value="GAG-POL-RELATED RETROTRANSPOSON"/>
    <property type="match status" value="1"/>
</dbReference>
<accession>A0A6L2K0F9</accession>
<dbReference type="Pfam" id="PF07727">
    <property type="entry name" value="RVT_2"/>
    <property type="match status" value="1"/>
</dbReference>
<dbReference type="InterPro" id="IPR013103">
    <property type="entry name" value="RVT_2"/>
</dbReference>
<evidence type="ECO:0000259" key="1">
    <source>
        <dbReference type="Pfam" id="PF07727"/>
    </source>
</evidence>
<evidence type="ECO:0000313" key="2">
    <source>
        <dbReference type="EMBL" id="GEU42350.1"/>
    </source>
</evidence>
<reference evidence="2" key="1">
    <citation type="journal article" date="2019" name="Sci. Rep.">
        <title>Draft genome of Tanacetum cinerariifolium, the natural source of mosquito coil.</title>
        <authorList>
            <person name="Yamashiro T."/>
            <person name="Shiraishi A."/>
            <person name="Satake H."/>
            <person name="Nakayama K."/>
        </authorList>
    </citation>
    <scope>NUCLEOTIDE SEQUENCE</scope>
</reference>
<dbReference type="CDD" id="cd09272">
    <property type="entry name" value="RNase_HI_RT_Ty1"/>
    <property type="match status" value="1"/>
</dbReference>
<comment type="caution">
    <text evidence="2">The sequence shown here is derived from an EMBL/GenBank/DDBJ whole genome shotgun (WGS) entry which is preliminary data.</text>
</comment>